<dbReference type="Pfam" id="PF17781">
    <property type="entry name" value="RPN1_RPN2_N"/>
    <property type="match status" value="1"/>
</dbReference>
<sequence>MAIPFPFFAPPRVLLHTTASSSSSHRKRRRRRHPWMMICQRRIWLLKSADPGVQKLALESMMYLVHREIRSATSSMTSVPKPLKLLQPHYGTLKSYHETMPESSDSKVILGEEVTFSKSL</sequence>
<evidence type="ECO:0000313" key="3">
    <source>
        <dbReference type="Proteomes" id="UP000026960"/>
    </source>
</evidence>
<reference evidence="2" key="2">
    <citation type="submission" date="2015-03" db="UniProtKB">
        <authorList>
            <consortium name="EnsemblPlants"/>
        </authorList>
    </citation>
    <scope>IDENTIFICATION</scope>
</reference>
<dbReference type="AlphaFoldDB" id="A0A0D3GHI7"/>
<dbReference type="InterPro" id="IPR040892">
    <property type="entry name" value="RPN1_N"/>
</dbReference>
<evidence type="ECO:0000259" key="1">
    <source>
        <dbReference type="Pfam" id="PF17781"/>
    </source>
</evidence>
<dbReference type="Gramene" id="OBART06G17530.1">
    <property type="protein sequence ID" value="OBART06G17530.1"/>
    <property type="gene ID" value="OBART06G17530"/>
</dbReference>
<proteinExistence type="predicted"/>
<dbReference type="STRING" id="65489.A0A0D3GHI7"/>
<dbReference type="Proteomes" id="UP000026960">
    <property type="component" value="Chromosome 6"/>
</dbReference>
<evidence type="ECO:0000313" key="2">
    <source>
        <dbReference type="EnsemblPlants" id="OBART06G17530.1"/>
    </source>
</evidence>
<dbReference type="eggNOG" id="KOG2005">
    <property type="taxonomic scope" value="Eukaryota"/>
</dbReference>
<organism evidence="2">
    <name type="scientific">Oryza barthii</name>
    <dbReference type="NCBI Taxonomy" id="65489"/>
    <lineage>
        <taxon>Eukaryota</taxon>
        <taxon>Viridiplantae</taxon>
        <taxon>Streptophyta</taxon>
        <taxon>Embryophyta</taxon>
        <taxon>Tracheophyta</taxon>
        <taxon>Spermatophyta</taxon>
        <taxon>Magnoliopsida</taxon>
        <taxon>Liliopsida</taxon>
        <taxon>Poales</taxon>
        <taxon>Poaceae</taxon>
        <taxon>BOP clade</taxon>
        <taxon>Oryzoideae</taxon>
        <taxon>Oryzeae</taxon>
        <taxon>Oryzinae</taxon>
        <taxon>Oryza</taxon>
    </lineage>
</organism>
<protein>
    <recommendedName>
        <fullName evidence="1">RPN1 N-terminal domain-containing protein</fullName>
    </recommendedName>
</protein>
<dbReference type="HOGENOM" id="CLU_2053219_0_0_1"/>
<reference evidence="2" key="1">
    <citation type="journal article" date="2009" name="Rice">
        <title>De Novo Next Generation Sequencing of Plant Genomes.</title>
        <authorList>
            <person name="Rounsley S."/>
            <person name="Marri P.R."/>
            <person name="Yu Y."/>
            <person name="He R."/>
            <person name="Sisneros N."/>
            <person name="Goicoechea J.L."/>
            <person name="Lee S.J."/>
            <person name="Angelova A."/>
            <person name="Kudrna D."/>
            <person name="Luo M."/>
            <person name="Affourtit J."/>
            <person name="Desany B."/>
            <person name="Knight J."/>
            <person name="Niazi F."/>
            <person name="Egholm M."/>
            <person name="Wing R.A."/>
        </authorList>
    </citation>
    <scope>NUCLEOTIDE SEQUENCE [LARGE SCALE GENOMIC DNA]</scope>
    <source>
        <strain evidence="2">cv. IRGC 105608</strain>
    </source>
</reference>
<accession>A0A0D3GHI7</accession>
<keyword evidence="3" id="KW-1185">Reference proteome</keyword>
<dbReference type="EnsemblPlants" id="OBART06G17530.1">
    <property type="protein sequence ID" value="OBART06G17530.1"/>
    <property type="gene ID" value="OBART06G17530"/>
</dbReference>
<name>A0A0D3GHI7_9ORYZ</name>
<dbReference type="PaxDb" id="65489-OBART06G17530.1"/>
<feature type="domain" description="RPN1 N-terminal" evidence="1">
    <location>
        <begin position="46"/>
        <end position="109"/>
    </location>
</feature>